<dbReference type="Proteomes" id="UP000785679">
    <property type="component" value="Unassembled WGS sequence"/>
</dbReference>
<dbReference type="EMBL" id="RRYP01001872">
    <property type="protein sequence ID" value="TNV85390.1"/>
    <property type="molecule type" value="Genomic_DNA"/>
</dbReference>
<protein>
    <submittedName>
        <fullName evidence="3">Uncharacterized protein</fullName>
    </submittedName>
</protein>
<keyword evidence="1" id="KW-0175">Coiled coil</keyword>
<feature type="region of interest" description="Disordered" evidence="2">
    <location>
        <begin position="341"/>
        <end position="369"/>
    </location>
</feature>
<feature type="region of interest" description="Disordered" evidence="2">
    <location>
        <begin position="293"/>
        <end position="323"/>
    </location>
</feature>
<feature type="region of interest" description="Disordered" evidence="2">
    <location>
        <begin position="64"/>
        <end position="258"/>
    </location>
</feature>
<feature type="compositionally biased region" description="Low complexity" evidence="2">
    <location>
        <begin position="7"/>
        <end position="20"/>
    </location>
</feature>
<accession>A0A8J8P3X4</accession>
<evidence type="ECO:0000256" key="1">
    <source>
        <dbReference type="SAM" id="Coils"/>
    </source>
</evidence>
<feature type="compositionally biased region" description="Polar residues" evidence="2">
    <location>
        <begin position="300"/>
        <end position="315"/>
    </location>
</feature>
<sequence length="369" mass="42257">MYSGTPVVQQQKLKQVQQQYQPTNVVTLSTDPSEIQSLISKKEEEEKRTRELIDQLLAQEMQDQFEKEDQMIQENIAIHASAADQNRKKNNHAGLPQPNPVQREQQQRPIERPQPVSQVQRPQTLPQQQQSKPVQRYQPPAQSPYSQPKPEIKQQPPPQPQKQPEEKSANKFTSFFKNAFQKIEDSFNQADAKPTHQTQQQAKKEETKAAINPYTQQAKQAPQTMPPQSVKPQLQQQNVPTHANYANASPVKRPRPSAYEEKEIIEEILFHHPVVSSLVSNNTTPTKYFKDLIPPVDDSPVQQLGAQADKSQNGNAKPKPQNYQVRYPLDNEDGLEEIIDFSLPNGLQQQQQQQQLRISGNARKQHHRV</sequence>
<feature type="compositionally biased region" description="Low complexity" evidence="2">
    <location>
        <begin position="112"/>
        <end position="149"/>
    </location>
</feature>
<evidence type="ECO:0000313" key="4">
    <source>
        <dbReference type="Proteomes" id="UP000785679"/>
    </source>
</evidence>
<organism evidence="3 4">
    <name type="scientific">Halteria grandinella</name>
    <dbReference type="NCBI Taxonomy" id="5974"/>
    <lineage>
        <taxon>Eukaryota</taxon>
        <taxon>Sar</taxon>
        <taxon>Alveolata</taxon>
        <taxon>Ciliophora</taxon>
        <taxon>Intramacronucleata</taxon>
        <taxon>Spirotrichea</taxon>
        <taxon>Stichotrichia</taxon>
        <taxon>Sporadotrichida</taxon>
        <taxon>Halteriidae</taxon>
        <taxon>Halteria</taxon>
    </lineage>
</organism>
<feature type="compositionally biased region" description="Polar residues" evidence="2">
    <location>
        <begin position="213"/>
        <end position="247"/>
    </location>
</feature>
<evidence type="ECO:0000313" key="3">
    <source>
        <dbReference type="EMBL" id="TNV85390.1"/>
    </source>
</evidence>
<proteinExistence type="predicted"/>
<reference evidence="3" key="1">
    <citation type="submission" date="2019-06" db="EMBL/GenBank/DDBJ databases">
        <authorList>
            <person name="Zheng W."/>
        </authorList>
    </citation>
    <scope>NUCLEOTIDE SEQUENCE</scope>
    <source>
        <strain evidence="3">QDHG01</strain>
    </source>
</reference>
<gene>
    <name evidence="3" type="ORF">FGO68_gene2170</name>
</gene>
<dbReference type="AlphaFoldDB" id="A0A8J8P3X4"/>
<evidence type="ECO:0000256" key="2">
    <source>
        <dbReference type="SAM" id="MobiDB-lite"/>
    </source>
</evidence>
<comment type="caution">
    <text evidence="3">The sequence shown here is derived from an EMBL/GenBank/DDBJ whole genome shotgun (WGS) entry which is preliminary data.</text>
</comment>
<keyword evidence="4" id="KW-1185">Reference proteome</keyword>
<feature type="coiled-coil region" evidence="1">
    <location>
        <begin position="35"/>
        <end position="62"/>
    </location>
</feature>
<feature type="region of interest" description="Disordered" evidence="2">
    <location>
        <begin position="1"/>
        <end position="20"/>
    </location>
</feature>
<name>A0A8J8P3X4_HALGN</name>